<dbReference type="InterPro" id="IPR044240">
    <property type="entry name" value="STR4-like"/>
</dbReference>
<comment type="caution">
    <text evidence="1">The sequence shown here is derived from an EMBL/GenBank/DDBJ whole genome shotgun (WGS) entry which is preliminary data.</text>
</comment>
<dbReference type="EMBL" id="JADCNM010000001">
    <property type="protein sequence ID" value="KAG0502995.1"/>
    <property type="molecule type" value="Genomic_DNA"/>
</dbReference>
<dbReference type="Gene3D" id="3.40.250.10">
    <property type="entry name" value="Rhodanese-like domain"/>
    <property type="match status" value="1"/>
</dbReference>
<sequence length="222" mass="25182">MKHSPFFQGSTSHLPISIPLPLPIRKPSSIPKSPPLLSSRLRSKFFQIQRTSTRFDIPSQFLLKSTKSWLVLAAAHLPFAKLLLSPPPCFAVETGNLSEKINIESIVVSINDFFNRYPFFVSSLAFIWLVVIPLTQDYLSKCKFIPSYDAFQKLRDDPRMQLLDIRKKKNVGYLKTPNLKPYNKDAVHVEFVEGDEEGFVKDVLKAFGDPGNTALCVLDKQL</sequence>
<gene>
    <name evidence="1" type="ORF">HPP92_003067</name>
</gene>
<organism evidence="1 2">
    <name type="scientific">Vanilla planifolia</name>
    <name type="common">Vanilla</name>
    <dbReference type="NCBI Taxonomy" id="51239"/>
    <lineage>
        <taxon>Eukaryota</taxon>
        <taxon>Viridiplantae</taxon>
        <taxon>Streptophyta</taxon>
        <taxon>Embryophyta</taxon>
        <taxon>Tracheophyta</taxon>
        <taxon>Spermatophyta</taxon>
        <taxon>Magnoliopsida</taxon>
        <taxon>Liliopsida</taxon>
        <taxon>Asparagales</taxon>
        <taxon>Orchidaceae</taxon>
        <taxon>Vanilloideae</taxon>
        <taxon>Vanilleae</taxon>
        <taxon>Vanilla</taxon>
    </lineage>
</organism>
<dbReference type="AlphaFoldDB" id="A0A835S9N4"/>
<accession>A0A835S9N4</accession>
<dbReference type="PANTHER" id="PTHR47377">
    <property type="entry name" value="RHODANESE-LIKE DOMAIN-CONTAINING PROTEIN 4, CHLOROPLASTIC"/>
    <property type="match status" value="1"/>
</dbReference>
<reference evidence="1 2" key="1">
    <citation type="journal article" date="2020" name="Nat. Food">
        <title>A phased Vanilla planifolia genome enables genetic improvement of flavour and production.</title>
        <authorList>
            <person name="Hasing T."/>
            <person name="Tang H."/>
            <person name="Brym M."/>
            <person name="Khazi F."/>
            <person name="Huang T."/>
            <person name="Chambers A.H."/>
        </authorList>
    </citation>
    <scope>NUCLEOTIDE SEQUENCE [LARGE SCALE GENOMIC DNA]</scope>
    <source>
        <tissue evidence="1">Leaf</tissue>
    </source>
</reference>
<dbReference type="PANTHER" id="PTHR47377:SF3">
    <property type="entry name" value="RHODANESE-LIKE DOMAIN-CONTAINING PROTEIN 4A, CHLOROPLASTIC"/>
    <property type="match status" value="1"/>
</dbReference>
<dbReference type="Proteomes" id="UP000639772">
    <property type="component" value="Chromosome 1"/>
</dbReference>
<protein>
    <submittedName>
        <fullName evidence="1">Uncharacterized protein</fullName>
    </submittedName>
</protein>
<proteinExistence type="predicted"/>
<evidence type="ECO:0000313" key="1">
    <source>
        <dbReference type="EMBL" id="KAG0502995.1"/>
    </source>
</evidence>
<dbReference type="InterPro" id="IPR036873">
    <property type="entry name" value="Rhodanese-like_dom_sf"/>
</dbReference>
<evidence type="ECO:0000313" key="2">
    <source>
        <dbReference type="Proteomes" id="UP000639772"/>
    </source>
</evidence>
<dbReference type="OrthoDB" id="1696354at2759"/>
<name>A0A835S9N4_VANPL</name>